<protein>
    <submittedName>
        <fullName evidence="4">Reticulocyte-binding protein 2-a</fullName>
    </submittedName>
</protein>
<dbReference type="EMBL" id="GAMC01009381">
    <property type="protein sequence ID" value="JAB97174.1"/>
    <property type="molecule type" value="mRNA"/>
</dbReference>
<dbReference type="CDD" id="cd00037">
    <property type="entry name" value="CLECT"/>
    <property type="match status" value="1"/>
</dbReference>
<dbReference type="AlphaFoldDB" id="W8BJI9"/>
<feature type="region of interest" description="Disordered" evidence="1">
    <location>
        <begin position="317"/>
        <end position="572"/>
    </location>
</feature>
<feature type="domain" description="C-type lectin" evidence="3">
    <location>
        <begin position="72"/>
        <end position="193"/>
    </location>
</feature>
<proteinExistence type="evidence at transcript level"/>
<feature type="signal peptide" evidence="2">
    <location>
        <begin position="1"/>
        <end position="22"/>
    </location>
</feature>
<reference evidence="4" key="2">
    <citation type="journal article" date="2014" name="BMC Genomics">
        <title>A genomic perspective to assessing quality of mass-reared SIT flies used in Mediterranean fruit fly (Ceratitis capitata) eradication in California.</title>
        <authorList>
            <person name="Calla B."/>
            <person name="Hall B."/>
            <person name="Hou S."/>
            <person name="Geib S.M."/>
        </authorList>
    </citation>
    <scope>NUCLEOTIDE SEQUENCE</scope>
</reference>
<dbReference type="PANTHER" id="PTHR22803">
    <property type="entry name" value="MANNOSE, PHOSPHOLIPASE, LECTIN RECEPTOR RELATED"/>
    <property type="match status" value="1"/>
</dbReference>
<feature type="region of interest" description="Disordered" evidence="1">
    <location>
        <begin position="711"/>
        <end position="753"/>
    </location>
</feature>
<evidence type="ECO:0000259" key="3">
    <source>
        <dbReference type="PROSITE" id="PS50041"/>
    </source>
</evidence>
<feature type="compositionally biased region" description="Basic and acidic residues" evidence="1">
    <location>
        <begin position="711"/>
        <end position="726"/>
    </location>
</feature>
<dbReference type="InterPro" id="IPR016187">
    <property type="entry name" value="CTDL_fold"/>
</dbReference>
<feature type="compositionally biased region" description="Polar residues" evidence="1">
    <location>
        <begin position="282"/>
        <end position="299"/>
    </location>
</feature>
<dbReference type="InterPro" id="IPR050111">
    <property type="entry name" value="C-type_lectin/snaclec_domain"/>
</dbReference>
<dbReference type="Pfam" id="PF00059">
    <property type="entry name" value="Lectin_C"/>
    <property type="match status" value="1"/>
</dbReference>
<sequence>MSNSTMRLLIFILACWAPYINALHASAASAGVSFTNDAYGQMQHAPNTQYAASKTLRNRRMYAMCPPHFQRVGSECYSLLPQASSWLEAHFFCKDKNAKLAEPQNRADRKLRTFLKQYDAQSGLTGPIWIGATYDWQSNVWQWSISGKNLTYDAFSRMEPEQNLENHCAVFDPNLDYRWSARPCPDKFRFICQHKMPKVSEKNRGKVYTRWNATYPNEYANEVILEVMDQPDRNGHRSNVVVKAEGSDEQILLPKTRSKGGRNRDRQGRRPSNRPISRKTTLHPNDIASQASTNSPTTAVPYNEIAVPITRMSNATNKIIRVQRPRNRGQTPHDRVVWRQRQKEKRRLQRKRERSQRMQQEKEQRLAEQRRLLQENQQRLQQERERERQQQQQEQEQEQQDQQQKSHEQTEQPPKRELDELRQREAIDQERQRQQQIQQAEADTKRREYEEHHRELEALKKQLAEEKQRREDEYTSAERIRQERIGRQREREEKERRERKEALRKAEEERAKEEAKREKERLEMEKRQREEYEERLKQAQDERERQLHEQQERKRLEDEANRLRLEEEEKQRQEEIKRQLEEEEKRLELQRLEETRKLERQELDRLAEENRRRKELILKRQEEIARREEEERNILEEEERIKKELEETEKRHKEEHEAQIRQEEEALKAREEAERRATEEAERLRQERYEALKKQEDERIRLEKKRQYAERLSRLSPEDQRKFFEMRKRRKSKKTQEQLKQKLAGGNEAFVEE</sequence>
<dbReference type="SUPFAM" id="SSF56436">
    <property type="entry name" value="C-type lectin-like"/>
    <property type="match status" value="1"/>
</dbReference>
<name>W8BJI9_CERCA</name>
<dbReference type="InterPro" id="IPR001304">
    <property type="entry name" value="C-type_lectin-like"/>
</dbReference>
<feature type="compositionally biased region" description="Basic and acidic residues" evidence="1">
    <location>
        <begin position="442"/>
        <end position="572"/>
    </location>
</feature>
<evidence type="ECO:0000313" key="4">
    <source>
        <dbReference type="EMBL" id="JAB97173.1"/>
    </source>
</evidence>
<dbReference type="EMBL" id="GAMC01009382">
    <property type="protein sequence ID" value="JAB97173.1"/>
    <property type="molecule type" value="mRNA"/>
</dbReference>
<feature type="chain" id="PRO_5007737083" evidence="2">
    <location>
        <begin position="23"/>
        <end position="753"/>
    </location>
</feature>
<evidence type="ECO:0000256" key="2">
    <source>
        <dbReference type="SAM" id="SignalP"/>
    </source>
</evidence>
<accession>W8BJI9</accession>
<dbReference type="Gene3D" id="3.10.100.10">
    <property type="entry name" value="Mannose-Binding Protein A, subunit A"/>
    <property type="match status" value="1"/>
</dbReference>
<gene>
    <name evidence="4" type="primary">RBP2A</name>
</gene>
<dbReference type="SMART" id="SM00034">
    <property type="entry name" value="CLECT"/>
    <property type="match status" value="1"/>
</dbReference>
<feature type="region of interest" description="Disordered" evidence="1">
    <location>
        <begin position="244"/>
        <end position="299"/>
    </location>
</feature>
<feature type="compositionally biased region" description="Basic and acidic residues" evidence="1">
    <location>
        <begin position="404"/>
        <end position="433"/>
    </location>
</feature>
<evidence type="ECO:0000256" key="1">
    <source>
        <dbReference type="SAM" id="MobiDB-lite"/>
    </source>
</evidence>
<feature type="compositionally biased region" description="Basic residues" evidence="1">
    <location>
        <begin position="269"/>
        <end position="281"/>
    </location>
</feature>
<dbReference type="InterPro" id="IPR016186">
    <property type="entry name" value="C-type_lectin-like/link_sf"/>
</dbReference>
<feature type="compositionally biased region" description="Basic and acidic residues" evidence="1">
    <location>
        <begin position="355"/>
        <end position="373"/>
    </location>
</feature>
<reference evidence="4" key="1">
    <citation type="submission" date="2013-07" db="EMBL/GenBank/DDBJ databases">
        <authorList>
            <person name="Geib S."/>
        </authorList>
    </citation>
    <scope>NUCLEOTIDE SEQUENCE</scope>
</reference>
<organism evidence="4">
    <name type="scientific">Ceratitis capitata</name>
    <name type="common">Mediterranean fruit fly</name>
    <name type="synonym">Tephritis capitata</name>
    <dbReference type="NCBI Taxonomy" id="7213"/>
    <lineage>
        <taxon>Eukaryota</taxon>
        <taxon>Metazoa</taxon>
        <taxon>Ecdysozoa</taxon>
        <taxon>Arthropoda</taxon>
        <taxon>Hexapoda</taxon>
        <taxon>Insecta</taxon>
        <taxon>Pterygota</taxon>
        <taxon>Neoptera</taxon>
        <taxon>Endopterygota</taxon>
        <taxon>Diptera</taxon>
        <taxon>Brachycera</taxon>
        <taxon>Muscomorpha</taxon>
        <taxon>Tephritoidea</taxon>
        <taxon>Tephritidae</taxon>
        <taxon>Ceratitis</taxon>
        <taxon>Ceratitis</taxon>
    </lineage>
</organism>
<dbReference type="PROSITE" id="PS50041">
    <property type="entry name" value="C_TYPE_LECTIN_2"/>
    <property type="match status" value="1"/>
</dbReference>
<dbReference type="OrthoDB" id="6133475at2759"/>
<feature type="region of interest" description="Disordered" evidence="1">
    <location>
        <begin position="646"/>
        <end position="685"/>
    </location>
</feature>
<feature type="compositionally biased region" description="Basic residues" evidence="1">
    <location>
        <begin position="338"/>
        <end position="354"/>
    </location>
</feature>
<keyword evidence="2" id="KW-0732">Signal</keyword>